<dbReference type="AlphaFoldDB" id="A0A5M9K6U1"/>
<comment type="caution">
    <text evidence="1">The sequence shown here is derived from an EMBL/GenBank/DDBJ whole genome shotgun (WGS) entry which is preliminary data.</text>
</comment>
<dbReference type="EMBL" id="VICG01000001">
    <property type="protein sequence ID" value="KAA8576640.1"/>
    <property type="molecule type" value="Genomic_DNA"/>
</dbReference>
<reference evidence="1 2" key="1">
    <citation type="submission" date="2019-06" db="EMBL/GenBank/DDBJ databases">
        <title>Genome Sequence of the Brown Rot Fungal Pathogen Monilinia fructicola.</title>
        <authorList>
            <person name="De Miccolis Angelini R.M."/>
            <person name="Landi L."/>
            <person name="Abate D."/>
            <person name="Pollastro S."/>
            <person name="Romanazzi G."/>
            <person name="Faretra F."/>
        </authorList>
    </citation>
    <scope>NUCLEOTIDE SEQUENCE [LARGE SCALE GENOMIC DNA]</scope>
    <source>
        <strain evidence="1 2">Mfrc123</strain>
    </source>
</reference>
<evidence type="ECO:0000313" key="1">
    <source>
        <dbReference type="EMBL" id="KAA8576640.1"/>
    </source>
</evidence>
<evidence type="ECO:0000313" key="2">
    <source>
        <dbReference type="Proteomes" id="UP000322873"/>
    </source>
</evidence>
<organism evidence="1 2">
    <name type="scientific">Monilinia fructicola</name>
    <name type="common">Brown rot fungus</name>
    <name type="synonym">Ciboria fructicola</name>
    <dbReference type="NCBI Taxonomy" id="38448"/>
    <lineage>
        <taxon>Eukaryota</taxon>
        <taxon>Fungi</taxon>
        <taxon>Dikarya</taxon>
        <taxon>Ascomycota</taxon>
        <taxon>Pezizomycotina</taxon>
        <taxon>Leotiomycetes</taxon>
        <taxon>Helotiales</taxon>
        <taxon>Sclerotiniaceae</taxon>
        <taxon>Monilinia</taxon>
    </lineage>
</organism>
<proteinExistence type="predicted"/>
<gene>
    <name evidence="1" type="ORF">EYC84_006729</name>
</gene>
<protein>
    <submittedName>
        <fullName evidence="1">Uncharacterized protein</fullName>
    </submittedName>
</protein>
<keyword evidence="2" id="KW-1185">Reference proteome</keyword>
<dbReference type="Proteomes" id="UP000322873">
    <property type="component" value="Unassembled WGS sequence"/>
</dbReference>
<sequence length="104" mass="12331">MHDTNMTLYKENKIYQENKIPSVYSFFRSIHPSVHSSIQYFIMQVENHPSMHPFMPVYTPRKKDDPSHPIRSSSKPFKFRLWSYAPIKKKKSIAPVSARHIIAR</sequence>
<name>A0A5M9K6U1_MONFR</name>
<accession>A0A5M9K6U1</accession>